<reference evidence="1 2" key="1">
    <citation type="submission" date="2020-08" db="EMBL/GenBank/DDBJ databases">
        <title>Whole genome shotgun sequence of Actinoplanes ianthinogenes NBRC 13996.</title>
        <authorList>
            <person name="Komaki H."/>
            <person name="Tamura T."/>
        </authorList>
    </citation>
    <scope>NUCLEOTIDE SEQUENCE [LARGE SCALE GENOMIC DNA]</scope>
    <source>
        <strain evidence="1 2">NBRC 13996</strain>
    </source>
</reference>
<dbReference type="RefSeq" id="WP_189329501.1">
    <property type="nucleotide sequence ID" value="NZ_AP023356.1"/>
</dbReference>
<organism evidence="1 2">
    <name type="scientific">Actinoplanes ianthinogenes</name>
    <dbReference type="NCBI Taxonomy" id="122358"/>
    <lineage>
        <taxon>Bacteria</taxon>
        <taxon>Bacillati</taxon>
        <taxon>Actinomycetota</taxon>
        <taxon>Actinomycetes</taxon>
        <taxon>Micromonosporales</taxon>
        <taxon>Micromonosporaceae</taxon>
        <taxon>Actinoplanes</taxon>
    </lineage>
</organism>
<dbReference type="EMBL" id="AP023356">
    <property type="protein sequence ID" value="BCJ44652.1"/>
    <property type="molecule type" value="Genomic_DNA"/>
</dbReference>
<evidence type="ECO:0000313" key="2">
    <source>
        <dbReference type="Proteomes" id="UP000676967"/>
    </source>
</evidence>
<dbReference type="Pfam" id="PF14350">
    <property type="entry name" value="Beta_protein"/>
    <property type="match status" value="1"/>
</dbReference>
<dbReference type="InterPro" id="IPR025683">
    <property type="entry name" value="Protein_beta"/>
</dbReference>
<gene>
    <name evidence="1" type="ORF">Aiant_53090</name>
</gene>
<proteinExistence type="predicted"/>
<protein>
    <recommendedName>
        <fullName evidence="3">T4 beta protein</fullName>
    </recommendedName>
</protein>
<accession>A0ABN6CJ98</accession>
<evidence type="ECO:0000313" key="1">
    <source>
        <dbReference type="EMBL" id="BCJ44652.1"/>
    </source>
</evidence>
<name>A0ABN6CJ98_9ACTN</name>
<evidence type="ECO:0008006" key="3">
    <source>
        <dbReference type="Google" id="ProtNLM"/>
    </source>
</evidence>
<dbReference type="Proteomes" id="UP000676967">
    <property type="component" value="Chromosome"/>
</dbReference>
<keyword evidence="2" id="KW-1185">Reference proteome</keyword>
<sequence length="336" mass="37280">MTPNGAYRPILRPRRGELTALAHLSADEAGRVLPIVEMDPALSILPLVRELPPRTEMLALDFGKVPEPPFTADQPLPVAERLARLGVTMVPVLRPYESGRRLVSHGLAARMHRNRAILRLQPHVDAGNPVAADAVTDRVLAATALDPADVDLLIDLAETACQAHADAVEERARRVLRWARTLPWRSVSVASGAMPPNLDDLPTDRPVAVGRLDARVWERLGEAGIGYADYGVTSPIRRLGVQYHRQLPTLRYTTEREWWIYRWARRGGRSDDRCHDLCRTLVTSPQWPSAGSKFSWGDAEIARRARTARGAGSSASWIAWSTSHHISHVLRTLPAH</sequence>